<dbReference type="AlphaFoldDB" id="A0A858Q4L6"/>
<feature type="chain" id="PRO_5032549728" evidence="1">
    <location>
        <begin position="21"/>
        <end position="247"/>
    </location>
</feature>
<keyword evidence="1" id="KW-0732">Signal</keyword>
<evidence type="ECO:0000313" key="3">
    <source>
        <dbReference type="Proteomes" id="UP000503004"/>
    </source>
</evidence>
<keyword evidence="3" id="KW-1185">Reference proteome</keyword>
<sequence>MSKTNKILSLSLLSAGIALSAGQAFGHAGFQAFPDGSSVKYIEGKTVYPTVIIPHDCSEGEKHFPVVEVVVMPPQGHTLNRIAKPVSGQPVQVIENAMMWDWGTALPSMTAGFGKVETRNGPIHPSGDGTRAMVWKGGNLPGTQYGGFPFRAKAGWQAPLFPADACVNQAVYYMPTVQYCTKKKVEAWLLEPTTSFPVSSLGDANGASPSVTVVRDTASNPLPNGCTSPETWYFYPSGNDIDQFMSR</sequence>
<organism evidence="2 3">
    <name type="scientific">Methylococcus geothermalis</name>
    <dbReference type="NCBI Taxonomy" id="2681310"/>
    <lineage>
        <taxon>Bacteria</taxon>
        <taxon>Pseudomonadati</taxon>
        <taxon>Pseudomonadota</taxon>
        <taxon>Gammaproteobacteria</taxon>
        <taxon>Methylococcales</taxon>
        <taxon>Methylococcaceae</taxon>
        <taxon>Methylococcus</taxon>
    </lineage>
</organism>
<name>A0A858Q4L6_9GAMM</name>
<dbReference type="EMBL" id="CP046565">
    <property type="protein sequence ID" value="QJD28790.1"/>
    <property type="molecule type" value="Genomic_DNA"/>
</dbReference>
<dbReference type="Gene3D" id="2.60.40.2230">
    <property type="entry name" value="Uncharacterised protein YcnI-like PF07987, DUF1775"/>
    <property type="match status" value="1"/>
</dbReference>
<dbReference type="RefSeq" id="WP_169601671.1">
    <property type="nucleotide sequence ID" value="NZ_CP046565.1"/>
</dbReference>
<dbReference type="KEGG" id="metu:GNH96_01635"/>
<proteinExistence type="predicted"/>
<accession>A0A858Q4L6</accession>
<gene>
    <name evidence="2" type="ORF">GNH96_01635</name>
</gene>
<reference evidence="3" key="1">
    <citation type="submission" date="2019-12" db="EMBL/GenBank/DDBJ databases">
        <authorList>
            <person name="Awala S.I."/>
            <person name="Rhee S.K."/>
        </authorList>
    </citation>
    <scope>NUCLEOTIDE SEQUENCE [LARGE SCALE GENOMIC DNA]</scope>
    <source>
        <strain evidence="3">IM1</strain>
    </source>
</reference>
<protein>
    <submittedName>
        <fullName evidence="2">Uncharacterized protein</fullName>
    </submittedName>
</protein>
<evidence type="ECO:0000313" key="2">
    <source>
        <dbReference type="EMBL" id="QJD28790.1"/>
    </source>
</evidence>
<dbReference type="InterPro" id="IPR038507">
    <property type="entry name" value="YcnI-like_sf"/>
</dbReference>
<feature type="signal peptide" evidence="1">
    <location>
        <begin position="1"/>
        <end position="20"/>
    </location>
</feature>
<evidence type="ECO:0000256" key="1">
    <source>
        <dbReference type="SAM" id="SignalP"/>
    </source>
</evidence>
<dbReference type="Proteomes" id="UP000503004">
    <property type="component" value="Chromosome"/>
</dbReference>